<sequence>MMLLGLRIQKMVVSMSFKIVDQSSLRGIPTNMCTPPQVDVENWRCELTINKNTSNWSHLMMQDDKESRKLHATKASLTGASKWNDYVTEDDNDGLRIINRKSREENTEQWSNETIANYEYETVTTDDRVEDDIHPDFLQG</sequence>
<dbReference type="EMBL" id="PDCK01000044">
    <property type="protein sequence ID" value="PRQ24570.1"/>
    <property type="molecule type" value="Genomic_DNA"/>
</dbReference>
<accession>A0A2P6PRK5</accession>
<comment type="caution">
    <text evidence="1">The sequence shown here is derived from an EMBL/GenBank/DDBJ whole genome shotgun (WGS) entry which is preliminary data.</text>
</comment>
<dbReference type="AlphaFoldDB" id="A0A2P6PRK5"/>
<protein>
    <submittedName>
        <fullName evidence="1">Uncharacterized protein</fullName>
    </submittedName>
</protein>
<reference evidence="1 2" key="1">
    <citation type="journal article" date="2018" name="Nat. Genet.">
        <title>The Rosa genome provides new insights in the design of modern roses.</title>
        <authorList>
            <person name="Bendahmane M."/>
        </authorList>
    </citation>
    <scope>NUCLEOTIDE SEQUENCE [LARGE SCALE GENOMIC DNA]</scope>
    <source>
        <strain evidence="2">cv. Old Blush</strain>
    </source>
</reference>
<name>A0A2P6PRK5_ROSCH</name>
<dbReference type="Gramene" id="PRQ24570">
    <property type="protein sequence ID" value="PRQ24570"/>
    <property type="gene ID" value="RchiOBHm_Chr6g0273881"/>
</dbReference>
<evidence type="ECO:0000313" key="1">
    <source>
        <dbReference type="EMBL" id="PRQ24570.1"/>
    </source>
</evidence>
<proteinExistence type="predicted"/>
<dbReference type="Proteomes" id="UP000238479">
    <property type="component" value="Chromosome 6"/>
</dbReference>
<dbReference type="STRING" id="74649.A0A2P6PRK5"/>
<evidence type="ECO:0000313" key="2">
    <source>
        <dbReference type="Proteomes" id="UP000238479"/>
    </source>
</evidence>
<organism evidence="1 2">
    <name type="scientific">Rosa chinensis</name>
    <name type="common">China rose</name>
    <dbReference type="NCBI Taxonomy" id="74649"/>
    <lineage>
        <taxon>Eukaryota</taxon>
        <taxon>Viridiplantae</taxon>
        <taxon>Streptophyta</taxon>
        <taxon>Embryophyta</taxon>
        <taxon>Tracheophyta</taxon>
        <taxon>Spermatophyta</taxon>
        <taxon>Magnoliopsida</taxon>
        <taxon>eudicotyledons</taxon>
        <taxon>Gunneridae</taxon>
        <taxon>Pentapetalae</taxon>
        <taxon>rosids</taxon>
        <taxon>fabids</taxon>
        <taxon>Rosales</taxon>
        <taxon>Rosaceae</taxon>
        <taxon>Rosoideae</taxon>
        <taxon>Rosoideae incertae sedis</taxon>
        <taxon>Rosa</taxon>
    </lineage>
</organism>
<keyword evidence="2" id="KW-1185">Reference proteome</keyword>
<gene>
    <name evidence="1" type="ORF">RchiOBHm_Chr6g0273881</name>
</gene>